<evidence type="ECO:0000256" key="3">
    <source>
        <dbReference type="SAM" id="SignalP"/>
    </source>
</evidence>
<protein>
    <submittedName>
        <fullName evidence="4">Uncharacterized protein</fullName>
    </submittedName>
</protein>
<keyword evidence="3" id="KW-0732">Signal</keyword>
<feature type="compositionally biased region" description="Basic and acidic residues" evidence="2">
    <location>
        <begin position="211"/>
        <end position="220"/>
    </location>
</feature>
<keyword evidence="1" id="KW-0175">Coiled coil</keyword>
<proteinExistence type="predicted"/>
<dbReference type="OrthoDB" id="2553336at2759"/>
<dbReference type="EMBL" id="LK056662">
    <property type="protein sequence ID" value="CDU23420.1"/>
    <property type="molecule type" value="Genomic_DNA"/>
</dbReference>
<gene>
    <name evidence="4" type="ORF">SPSC_02049</name>
</gene>
<evidence type="ECO:0000256" key="1">
    <source>
        <dbReference type="SAM" id="Coils"/>
    </source>
</evidence>
<name>A0A127ZBA8_9BASI</name>
<feature type="coiled-coil region" evidence="1">
    <location>
        <begin position="36"/>
        <end position="63"/>
    </location>
</feature>
<feature type="compositionally biased region" description="Low complexity" evidence="2">
    <location>
        <begin position="199"/>
        <end position="209"/>
    </location>
</feature>
<evidence type="ECO:0000256" key="2">
    <source>
        <dbReference type="SAM" id="MobiDB-lite"/>
    </source>
</evidence>
<feature type="signal peptide" evidence="3">
    <location>
        <begin position="1"/>
        <end position="20"/>
    </location>
</feature>
<accession>A0A127ZBA8</accession>
<sequence length="326" mass="34676">MKLPLVLIVTYVILSTCTLAAPVPVIIPEASLTDSVRSFESAYSQLEDKMQEATEKHKAFGRREKWLTGAAGGLSLVGTGGFILSSAIPEAKRQQQAATMRKLKQVVAEANERAAAAGGVISTNTGIGTAGSTATGQQVNRIKVKRSAAEVLEDAAKALAEHKEEDAESFKSALSRTSSMRIGDFEDDVKHVDTPPRSPSRASDASASTQTEHDRLLQDNIDTHDRLSVVDNRLSAIETALLDVRQHQHEQVKLSPFTKIMIGMVLLNAMGGVVSAELSAQGSIESSRGLGPMPDVKNLDAQTCAQYAKKLDGLNCDAARGKAVAA</sequence>
<reference evidence="4" key="1">
    <citation type="submission" date="2014-06" db="EMBL/GenBank/DDBJ databases">
        <authorList>
            <person name="Ju J."/>
            <person name="Zhang J."/>
        </authorList>
    </citation>
    <scope>NUCLEOTIDE SEQUENCE</scope>
    <source>
        <strain evidence="4">SscI8</strain>
    </source>
</reference>
<feature type="chain" id="PRO_5007281239" evidence="3">
    <location>
        <begin position="21"/>
        <end position="326"/>
    </location>
</feature>
<evidence type="ECO:0000313" key="4">
    <source>
        <dbReference type="EMBL" id="CDU23420.1"/>
    </source>
</evidence>
<dbReference type="AlphaFoldDB" id="A0A127ZBA8"/>
<organism evidence="4">
    <name type="scientific">Sporisorium scitamineum</name>
    <dbReference type="NCBI Taxonomy" id="49012"/>
    <lineage>
        <taxon>Eukaryota</taxon>
        <taxon>Fungi</taxon>
        <taxon>Dikarya</taxon>
        <taxon>Basidiomycota</taxon>
        <taxon>Ustilaginomycotina</taxon>
        <taxon>Ustilaginomycetes</taxon>
        <taxon>Ustilaginales</taxon>
        <taxon>Ustilaginaceae</taxon>
        <taxon>Sporisorium</taxon>
    </lineage>
</organism>
<feature type="region of interest" description="Disordered" evidence="2">
    <location>
        <begin position="185"/>
        <end position="220"/>
    </location>
</feature>